<dbReference type="PANTHER" id="PTHR11328">
    <property type="entry name" value="MAJOR FACILITATOR SUPERFAMILY DOMAIN-CONTAINING PROTEIN"/>
    <property type="match status" value="1"/>
</dbReference>
<gene>
    <name evidence="3" type="ORF">H5410_012521</name>
</gene>
<dbReference type="OrthoDB" id="1730117at2759"/>
<evidence type="ECO:0000256" key="2">
    <source>
        <dbReference type="SAM" id="Phobius"/>
    </source>
</evidence>
<dbReference type="AlphaFoldDB" id="A0A9J6AT28"/>
<dbReference type="GO" id="GO:0015293">
    <property type="term" value="F:symporter activity"/>
    <property type="evidence" value="ECO:0007669"/>
    <property type="project" value="InterPro"/>
</dbReference>
<comment type="similarity">
    <text evidence="1">Belongs to the major facilitator superfamily. Phosphate:H(+) symporter (TC 2.A.1.9) family.</text>
</comment>
<evidence type="ECO:0008006" key="5">
    <source>
        <dbReference type="Google" id="ProtNLM"/>
    </source>
</evidence>
<feature type="transmembrane region" description="Helical" evidence="2">
    <location>
        <begin position="54"/>
        <end position="72"/>
    </location>
</feature>
<dbReference type="SUPFAM" id="SSF103473">
    <property type="entry name" value="MFS general substrate transporter"/>
    <property type="match status" value="1"/>
</dbReference>
<comment type="caution">
    <text evidence="3">The sequence shown here is derived from an EMBL/GenBank/DDBJ whole genome shotgun (WGS) entry which is preliminary data.</text>
</comment>
<keyword evidence="2" id="KW-1133">Transmembrane helix</keyword>
<dbReference type="PANTHER" id="PTHR11328:SF47">
    <property type="entry name" value="MAJOR FACILITATOR SUPERFAMILY DOMAIN-CONTAINING PROTEIN 12-LIKE"/>
    <property type="match status" value="1"/>
</dbReference>
<feature type="transmembrane region" description="Helical" evidence="2">
    <location>
        <begin position="84"/>
        <end position="104"/>
    </location>
</feature>
<feature type="transmembrane region" description="Helical" evidence="2">
    <location>
        <begin position="403"/>
        <end position="424"/>
    </location>
</feature>
<keyword evidence="4" id="KW-1185">Reference proteome</keyword>
<dbReference type="InterPro" id="IPR011701">
    <property type="entry name" value="MFS"/>
</dbReference>
<evidence type="ECO:0000313" key="4">
    <source>
        <dbReference type="Proteomes" id="UP000824120"/>
    </source>
</evidence>
<protein>
    <recommendedName>
        <fullName evidence="5">Major facilitator superfamily domain-containing protein 12-like</fullName>
    </recommendedName>
</protein>
<proteinExistence type="inferred from homology"/>
<dbReference type="GO" id="GO:0008643">
    <property type="term" value="P:carbohydrate transport"/>
    <property type="evidence" value="ECO:0007669"/>
    <property type="project" value="InterPro"/>
</dbReference>
<dbReference type="GO" id="GO:0005886">
    <property type="term" value="C:plasma membrane"/>
    <property type="evidence" value="ECO:0007669"/>
    <property type="project" value="TreeGrafter"/>
</dbReference>
<dbReference type="Proteomes" id="UP000824120">
    <property type="component" value="Chromosome 2"/>
</dbReference>
<sequence length="483" mass="53812">MIGSNVENEEAKPLGRWSVLAYGVGHVLNDITSTYWYTYLLLYLTSIGMPPKQVAALAITGQFTDATMTIIAGELIDRFGHFKIWHAVGTVLVSAAFSSFYWGVCVPCKIIGINTPLVQMIGYYMFDILFSGGWSCTQVSHMAMVNGLTMDQTSRVACVSCRNAFTMVASLIVYGIGFFIFNSSVKQVEIKEQYHLLATITVLIGCFFVILFHLGTKEPRFVIYSVPLLIWKARMYFINEETNYKVKHLLCRVKQVSHKTNPRGSSWKRWLKNGLYYRVASIYVLTRVVTNISQVFLALYVISDLHMSQSSKALVPAIIYLCSFITSILLQELEWSSHRLKAIFSVGGFLWLFCSSVVLSLPINMNVFMYILSVVIGIANAFMMVTSVGMESELVDKEVEGSAFVYGSLGFVEKVLCGVMLYILESYESVTPAACNPAYPCFTVTRFSLGFIPGVAALAGVIVTCFTKFRTSHPDPLAEPLLA</sequence>
<feature type="transmembrane region" description="Helical" evidence="2">
    <location>
        <begin position="367"/>
        <end position="391"/>
    </location>
</feature>
<accession>A0A9J6AT28</accession>
<feature type="transmembrane region" description="Helical" evidence="2">
    <location>
        <begin position="313"/>
        <end position="330"/>
    </location>
</feature>
<dbReference type="EMBL" id="JACXVP010000002">
    <property type="protein sequence ID" value="KAG5627303.1"/>
    <property type="molecule type" value="Genomic_DNA"/>
</dbReference>
<feature type="transmembrane region" description="Helical" evidence="2">
    <location>
        <begin position="342"/>
        <end position="361"/>
    </location>
</feature>
<feature type="transmembrane region" description="Helical" evidence="2">
    <location>
        <begin position="20"/>
        <end position="42"/>
    </location>
</feature>
<dbReference type="Pfam" id="PF07690">
    <property type="entry name" value="MFS_1"/>
    <property type="match status" value="1"/>
</dbReference>
<evidence type="ECO:0000256" key="1">
    <source>
        <dbReference type="ARBA" id="ARBA00044504"/>
    </source>
</evidence>
<evidence type="ECO:0000313" key="3">
    <source>
        <dbReference type="EMBL" id="KAG5627303.1"/>
    </source>
</evidence>
<feature type="transmembrane region" description="Helical" evidence="2">
    <location>
        <begin position="164"/>
        <end position="182"/>
    </location>
</feature>
<dbReference type="InterPro" id="IPR039672">
    <property type="entry name" value="MFS_2"/>
</dbReference>
<feature type="transmembrane region" description="Helical" evidence="2">
    <location>
        <begin position="275"/>
        <end position="301"/>
    </location>
</feature>
<dbReference type="Gene3D" id="1.20.1250.20">
    <property type="entry name" value="MFS general substrate transporter like domains"/>
    <property type="match status" value="2"/>
</dbReference>
<keyword evidence="2" id="KW-0812">Transmembrane</keyword>
<keyword evidence="2" id="KW-0472">Membrane</keyword>
<dbReference type="InterPro" id="IPR036259">
    <property type="entry name" value="MFS_trans_sf"/>
</dbReference>
<feature type="transmembrane region" description="Helical" evidence="2">
    <location>
        <begin position="444"/>
        <end position="466"/>
    </location>
</feature>
<organism evidence="3 4">
    <name type="scientific">Solanum commersonii</name>
    <name type="common">Commerson's wild potato</name>
    <name type="synonym">Commerson's nightshade</name>
    <dbReference type="NCBI Taxonomy" id="4109"/>
    <lineage>
        <taxon>Eukaryota</taxon>
        <taxon>Viridiplantae</taxon>
        <taxon>Streptophyta</taxon>
        <taxon>Embryophyta</taxon>
        <taxon>Tracheophyta</taxon>
        <taxon>Spermatophyta</taxon>
        <taxon>Magnoliopsida</taxon>
        <taxon>eudicotyledons</taxon>
        <taxon>Gunneridae</taxon>
        <taxon>Pentapetalae</taxon>
        <taxon>asterids</taxon>
        <taxon>lamiids</taxon>
        <taxon>Solanales</taxon>
        <taxon>Solanaceae</taxon>
        <taxon>Solanoideae</taxon>
        <taxon>Solaneae</taxon>
        <taxon>Solanum</taxon>
    </lineage>
</organism>
<name>A0A9J6AT28_SOLCO</name>
<feature type="transmembrane region" description="Helical" evidence="2">
    <location>
        <begin position="194"/>
        <end position="215"/>
    </location>
</feature>
<reference evidence="3 4" key="1">
    <citation type="submission" date="2020-09" db="EMBL/GenBank/DDBJ databases">
        <title>De no assembly of potato wild relative species, Solanum commersonii.</title>
        <authorList>
            <person name="Cho K."/>
        </authorList>
    </citation>
    <scope>NUCLEOTIDE SEQUENCE [LARGE SCALE GENOMIC DNA]</scope>
    <source>
        <strain evidence="3">LZ3.2</strain>
        <tissue evidence="3">Leaf</tissue>
    </source>
</reference>